<accession>J3K646</accession>
<feature type="compositionally biased region" description="Polar residues" evidence="1">
    <location>
        <begin position="26"/>
        <end position="40"/>
    </location>
</feature>
<gene>
    <name evidence="2" type="ORF">CIMG_08751</name>
</gene>
<organism evidence="2 3">
    <name type="scientific">Coccidioides immitis (strain RS)</name>
    <name type="common">Valley fever fungus</name>
    <dbReference type="NCBI Taxonomy" id="246410"/>
    <lineage>
        <taxon>Eukaryota</taxon>
        <taxon>Fungi</taxon>
        <taxon>Dikarya</taxon>
        <taxon>Ascomycota</taxon>
        <taxon>Pezizomycotina</taxon>
        <taxon>Eurotiomycetes</taxon>
        <taxon>Eurotiomycetidae</taxon>
        <taxon>Onygenales</taxon>
        <taxon>Onygenaceae</taxon>
        <taxon>Coccidioides</taxon>
    </lineage>
</organism>
<dbReference type="Proteomes" id="UP000001261">
    <property type="component" value="Unassembled WGS sequence"/>
</dbReference>
<protein>
    <submittedName>
        <fullName evidence="2">Uncharacterized protein</fullName>
    </submittedName>
</protein>
<sequence>MDNTFSAKSSALRSDASTPIPPPSPAHNQTSLDNTSGGNVSQELHLKDEIWDETQTELFAVTWHDPNSAHVNKTYVEIRSEFLRSTLAECGLAINSRLPSTRDLSGYLPQLKKHEKRLGPFINWLKSVSTLNDPTFWDGEVDEREDPTFQ</sequence>
<dbReference type="OrthoDB" id="10580117at2759"/>
<evidence type="ECO:0000313" key="3">
    <source>
        <dbReference type="Proteomes" id="UP000001261"/>
    </source>
</evidence>
<dbReference type="InParanoid" id="J3K646"/>
<dbReference type="VEuPathDB" id="FungiDB:CIMG_08751"/>
<evidence type="ECO:0000256" key="1">
    <source>
        <dbReference type="SAM" id="MobiDB-lite"/>
    </source>
</evidence>
<evidence type="ECO:0000313" key="2">
    <source>
        <dbReference type="EMBL" id="EAS30005.3"/>
    </source>
</evidence>
<dbReference type="GeneID" id="4559735"/>
<reference evidence="3" key="1">
    <citation type="journal article" date="2009" name="Genome Res.">
        <title>Comparative genomic analyses of the human fungal pathogens Coccidioides and their relatives.</title>
        <authorList>
            <person name="Sharpton T.J."/>
            <person name="Stajich J.E."/>
            <person name="Rounsley S.D."/>
            <person name="Gardner M.J."/>
            <person name="Wortman J.R."/>
            <person name="Jordar V.S."/>
            <person name="Maiti R."/>
            <person name="Kodira C.D."/>
            <person name="Neafsey D.E."/>
            <person name="Zeng Q."/>
            <person name="Hung C.-Y."/>
            <person name="McMahan C."/>
            <person name="Muszewska A."/>
            <person name="Grynberg M."/>
            <person name="Mandel M.A."/>
            <person name="Kellner E.M."/>
            <person name="Barker B.M."/>
            <person name="Galgiani J.N."/>
            <person name="Orbach M.J."/>
            <person name="Kirkland T.N."/>
            <person name="Cole G.T."/>
            <person name="Henn M.R."/>
            <person name="Birren B.W."/>
            <person name="Taylor J.W."/>
        </authorList>
    </citation>
    <scope>NUCLEOTIDE SEQUENCE [LARGE SCALE GENOMIC DNA]</scope>
    <source>
        <strain evidence="3">RS</strain>
    </source>
</reference>
<reference evidence="3" key="2">
    <citation type="journal article" date="2010" name="Genome Res.">
        <title>Population genomic sequencing of Coccidioides fungi reveals recent hybridization and transposon control.</title>
        <authorList>
            <person name="Neafsey D.E."/>
            <person name="Barker B.M."/>
            <person name="Sharpton T.J."/>
            <person name="Stajich J.E."/>
            <person name="Park D.J."/>
            <person name="Whiston E."/>
            <person name="Hung C.-Y."/>
            <person name="McMahan C."/>
            <person name="White J."/>
            <person name="Sykes S."/>
            <person name="Heiman D."/>
            <person name="Young S."/>
            <person name="Zeng Q."/>
            <person name="Abouelleil A."/>
            <person name="Aftuck L."/>
            <person name="Bessette D."/>
            <person name="Brown A."/>
            <person name="FitzGerald M."/>
            <person name="Lui A."/>
            <person name="Macdonald J.P."/>
            <person name="Priest M."/>
            <person name="Orbach M.J."/>
            <person name="Galgiani J.N."/>
            <person name="Kirkland T.N."/>
            <person name="Cole G.T."/>
            <person name="Birren B.W."/>
            <person name="Henn M.R."/>
            <person name="Taylor J.W."/>
            <person name="Rounsley S.D."/>
        </authorList>
    </citation>
    <scope>GENOME REANNOTATION</scope>
    <source>
        <strain evidence="3">RS</strain>
    </source>
</reference>
<dbReference type="RefSeq" id="XP_001241588.1">
    <property type="nucleotide sequence ID" value="XM_001241587.2"/>
</dbReference>
<dbReference type="KEGG" id="cim:CIMG_08751"/>
<proteinExistence type="predicted"/>
<feature type="compositionally biased region" description="Polar residues" evidence="1">
    <location>
        <begin position="1"/>
        <end position="17"/>
    </location>
</feature>
<feature type="region of interest" description="Disordered" evidence="1">
    <location>
        <begin position="1"/>
        <end position="40"/>
    </location>
</feature>
<name>J3K646_COCIM</name>
<keyword evidence="3" id="KW-1185">Reference proteome</keyword>
<dbReference type="EMBL" id="GG704913">
    <property type="protein sequence ID" value="EAS30005.3"/>
    <property type="molecule type" value="Genomic_DNA"/>
</dbReference>
<dbReference type="AlphaFoldDB" id="J3K646"/>